<dbReference type="PANTHER" id="PTHR47053">
    <property type="entry name" value="MUREIN DD-ENDOPEPTIDASE MEPH-RELATED"/>
    <property type="match status" value="1"/>
</dbReference>
<accession>A0A1X7KUH2</accession>
<dbReference type="InterPro" id="IPR012854">
    <property type="entry name" value="Cu_amine_oxidase-like_N"/>
</dbReference>
<evidence type="ECO:0000256" key="2">
    <source>
        <dbReference type="ARBA" id="ARBA00022670"/>
    </source>
</evidence>
<evidence type="ECO:0000256" key="4">
    <source>
        <dbReference type="ARBA" id="ARBA00022807"/>
    </source>
</evidence>
<evidence type="ECO:0000313" key="7">
    <source>
        <dbReference type="Proteomes" id="UP000193834"/>
    </source>
</evidence>
<dbReference type="InterPro" id="IPR038765">
    <property type="entry name" value="Papain-like_cys_pep_sf"/>
</dbReference>
<dbReference type="PANTHER" id="PTHR47053:SF1">
    <property type="entry name" value="MUREIN DD-ENDOPEPTIDASE MEPH-RELATED"/>
    <property type="match status" value="1"/>
</dbReference>
<dbReference type="InterPro" id="IPR051202">
    <property type="entry name" value="Peptidase_C40"/>
</dbReference>
<dbReference type="Gene3D" id="3.30.457.10">
    <property type="entry name" value="Copper amine oxidase-like, N-terminal domain"/>
    <property type="match status" value="1"/>
</dbReference>
<keyword evidence="7" id="KW-1185">Reference proteome</keyword>
<dbReference type="Gene3D" id="3.90.1720.10">
    <property type="entry name" value="endopeptidase domain like (from Nostoc punctiforme)"/>
    <property type="match status" value="1"/>
</dbReference>
<dbReference type="SUPFAM" id="SSF55383">
    <property type="entry name" value="Copper amine oxidase, domain N"/>
    <property type="match status" value="1"/>
</dbReference>
<name>A0A1X7KUH2_9BACL</name>
<protein>
    <submittedName>
        <fullName evidence="6">Peptidoglycan endopeptidase LytE</fullName>
    </submittedName>
</protein>
<feature type="domain" description="NlpC/P60" evidence="5">
    <location>
        <begin position="170"/>
        <end position="292"/>
    </location>
</feature>
<keyword evidence="2" id="KW-0645">Protease</keyword>
<organism evidence="6 7">
    <name type="scientific">Paenibacillus aquistagni</name>
    <dbReference type="NCBI Taxonomy" id="1852522"/>
    <lineage>
        <taxon>Bacteria</taxon>
        <taxon>Bacillati</taxon>
        <taxon>Bacillota</taxon>
        <taxon>Bacilli</taxon>
        <taxon>Bacillales</taxon>
        <taxon>Paenibacillaceae</taxon>
        <taxon>Paenibacillus</taxon>
    </lineage>
</organism>
<dbReference type="GO" id="GO:0008234">
    <property type="term" value="F:cysteine-type peptidase activity"/>
    <property type="evidence" value="ECO:0007669"/>
    <property type="project" value="UniProtKB-KW"/>
</dbReference>
<comment type="similarity">
    <text evidence="1">Belongs to the peptidase C40 family.</text>
</comment>
<dbReference type="AlphaFoldDB" id="A0A1X7KUH2"/>
<dbReference type="Pfam" id="PF07833">
    <property type="entry name" value="Cu_amine_oxidN1"/>
    <property type="match status" value="1"/>
</dbReference>
<dbReference type="EMBL" id="FXAZ01000003">
    <property type="protein sequence ID" value="SMG44908.1"/>
    <property type="molecule type" value="Genomic_DNA"/>
</dbReference>
<dbReference type="Proteomes" id="UP000193834">
    <property type="component" value="Unassembled WGS sequence"/>
</dbReference>
<dbReference type="GO" id="GO:0006508">
    <property type="term" value="P:proteolysis"/>
    <property type="evidence" value="ECO:0007669"/>
    <property type="project" value="UniProtKB-KW"/>
</dbReference>
<keyword evidence="3" id="KW-0378">Hydrolase</keyword>
<evidence type="ECO:0000256" key="1">
    <source>
        <dbReference type="ARBA" id="ARBA00007074"/>
    </source>
</evidence>
<reference evidence="6 7" key="1">
    <citation type="submission" date="2017-04" db="EMBL/GenBank/DDBJ databases">
        <authorList>
            <person name="Afonso C.L."/>
            <person name="Miller P.J."/>
            <person name="Scott M.A."/>
            <person name="Spackman E."/>
            <person name="Goraichik I."/>
            <person name="Dimitrov K.M."/>
            <person name="Suarez D.L."/>
            <person name="Swayne D.E."/>
        </authorList>
    </citation>
    <scope>NUCLEOTIDE SEQUENCE [LARGE SCALE GENOMIC DNA]</scope>
    <source>
        <strain evidence="6 7">11</strain>
    </source>
</reference>
<evidence type="ECO:0000259" key="5">
    <source>
        <dbReference type="PROSITE" id="PS51935"/>
    </source>
</evidence>
<dbReference type="OrthoDB" id="9813118at2"/>
<dbReference type="STRING" id="1852522.SAMN06295960_2697"/>
<dbReference type="InterPro" id="IPR036582">
    <property type="entry name" value="Mao_N_sf"/>
</dbReference>
<dbReference type="PROSITE" id="PS51935">
    <property type="entry name" value="NLPC_P60"/>
    <property type="match status" value="1"/>
</dbReference>
<evidence type="ECO:0000313" key="6">
    <source>
        <dbReference type="EMBL" id="SMG44908.1"/>
    </source>
</evidence>
<dbReference type="InterPro" id="IPR000064">
    <property type="entry name" value="NLP_P60_dom"/>
</dbReference>
<evidence type="ECO:0000256" key="3">
    <source>
        <dbReference type="ARBA" id="ARBA00022801"/>
    </source>
</evidence>
<dbReference type="RefSeq" id="WP_085494864.1">
    <property type="nucleotide sequence ID" value="NZ_FXAZ01000003.1"/>
</dbReference>
<sequence length="293" mass="32066">MKAALRVTLLAGALFGSMLWMDSTYGSTVYASSQDKSVTMTINEQQVTFDHTLPILESGNTMYMPIREFSEVMNYDLQWKKTTAGDIQITMSNEETSLTLTTGSKQAAVNGQAVAMNDKPWNYNGSTYIPFRFLIDQYGLEYTWDSALLNTLPAITRMDGKAQVSVSSSSSFSSKVLNSAYSYLGVPYVWGGMSPKGFDCSGFVGYVFQKNGVGLPRTAHDMYKSLTTSVKAPEKGDLVFFSASGSRITHVGIYTGNNKYIHASSGKAYSVIESSLSSDWSKKTYVGAKRVNG</sequence>
<proteinExistence type="inferred from homology"/>
<gene>
    <name evidence="6" type="ORF">SAMN06295960_2697</name>
</gene>
<dbReference type="SUPFAM" id="SSF54001">
    <property type="entry name" value="Cysteine proteinases"/>
    <property type="match status" value="1"/>
</dbReference>
<dbReference type="Pfam" id="PF00877">
    <property type="entry name" value="NLPC_P60"/>
    <property type="match status" value="1"/>
</dbReference>
<keyword evidence="4" id="KW-0788">Thiol protease</keyword>